<dbReference type="AlphaFoldDB" id="A0A0A8K080"/>
<evidence type="ECO:0000313" key="6">
    <source>
        <dbReference type="EMBL" id="BAQ16221.1"/>
    </source>
</evidence>
<dbReference type="InterPro" id="IPR036249">
    <property type="entry name" value="Thioredoxin-like_sf"/>
</dbReference>
<comment type="similarity">
    <text evidence="4">Belongs to the peroxiredoxin family. Prx5 subfamily.</text>
</comment>
<dbReference type="GO" id="GO:0042744">
    <property type="term" value="P:hydrogen peroxide catabolic process"/>
    <property type="evidence" value="ECO:0007669"/>
    <property type="project" value="TreeGrafter"/>
</dbReference>
<name>A0A0A8K080_9HYPH</name>
<feature type="domain" description="Thioredoxin" evidence="5">
    <location>
        <begin position="1"/>
        <end position="152"/>
    </location>
</feature>
<proteinExistence type="inferred from homology"/>
<dbReference type="InterPro" id="IPR037944">
    <property type="entry name" value="PRX5-like"/>
</dbReference>
<accession>A0A0A8K080</accession>
<dbReference type="InterPro" id="IPR013766">
    <property type="entry name" value="Thioredoxin_domain"/>
</dbReference>
<keyword evidence="2 4" id="KW-0560">Oxidoreductase</keyword>
<dbReference type="KEGG" id="mcg:GL4_0758"/>
<dbReference type="HOGENOM" id="CLU_072440_2_0_5"/>
<dbReference type="SUPFAM" id="SSF52833">
    <property type="entry name" value="Thioredoxin-like"/>
    <property type="match status" value="1"/>
</dbReference>
<dbReference type="PANTHER" id="PTHR10430">
    <property type="entry name" value="PEROXIREDOXIN"/>
    <property type="match status" value="1"/>
</dbReference>
<evidence type="ECO:0000256" key="4">
    <source>
        <dbReference type="RuleBase" id="RU366011"/>
    </source>
</evidence>
<evidence type="ECO:0000313" key="7">
    <source>
        <dbReference type="Proteomes" id="UP000031643"/>
    </source>
</evidence>
<keyword evidence="4" id="KW-0676">Redox-active center</keyword>
<dbReference type="CDD" id="cd03013">
    <property type="entry name" value="PRX5_like"/>
    <property type="match status" value="1"/>
</dbReference>
<sequence length="182" mass="20688">MKTGYRLPEVTFRTRVRDESVGGPNPYRWQDMTTDDYFKGKRVILFSLPGAFTPTCSTYQLPGFEASFEKFQGLGIDDIYCLSVNDSFVMNKWAKDQDLKHVKVIPDGSGEFTRKMGMLVDKDNLGFGMRSWRYAAIVNDGVIEAWFEEPGLCDNHAEDPYGVSAPETLLQYLQDRDVEKAA</sequence>
<dbReference type="RefSeq" id="WP_045364680.1">
    <property type="nucleotide sequence ID" value="NZ_AP014648.1"/>
</dbReference>
<dbReference type="GO" id="GO:0008379">
    <property type="term" value="F:thioredoxin peroxidase activity"/>
    <property type="evidence" value="ECO:0007669"/>
    <property type="project" value="InterPro"/>
</dbReference>
<protein>
    <recommendedName>
        <fullName evidence="4">Glutathione-dependent peroxiredoxin</fullName>
        <ecNumber evidence="4">1.11.1.27</ecNumber>
    </recommendedName>
</protein>
<dbReference type="GO" id="GO:0034599">
    <property type="term" value="P:cellular response to oxidative stress"/>
    <property type="evidence" value="ECO:0007669"/>
    <property type="project" value="InterPro"/>
</dbReference>
<reference evidence="6 7" key="1">
    <citation type="submission" date="2014-09" db="EMBL/GenBank/DDBJ databases">
        <title>Genome sequencing of Methyloceanibacter caenitepidi Gela4.</title>
        <authorList>
            <person name="Takeuchi M."/>
            <person name="Susumu S."/>
            <person name="Kamagata Y."/>
            <person name="Oshima K."/>
            <person name="Hattori M."/>
            <person name="Iwasaki W."/>
        </authorList>
    </citation>
    <scope>NUCLEOTIDE SEQUENCE [LARGE SCALE GENOMIC DNA]</scope>
    <source>
        <strain evidence="6 7">Gela4</strain>
    </source>
</reference>
<dbReference type="Gene3D" id="3.40.30.10">
    <property type="entry name" value="Glutaredoxin"/>
    <property type="match status" value="1"/>
</dbReference>
<keyword evidence="4" id="KW-0049">Antioxidant</keyword>
<keyword evidence="7" id="KW-1185">Reference proteome</keyword>
<comment type="catalytic activity">
    <reaction evidence="4">
        <text>a hydroperoxide + 2 glutathione = an alcohol + glutathione disulfide + H2O</text>
        <dbReference type="Rhea" id="RHEA:62632"/>
        <dbReference type="ChEBI" id="CHEBI:15377"/>
        <dbReference type="ChEBI" id="CHEBI:30879"/>
        <dbReference type="ChEBI" id="CHEBI:35924"/>
        <dbReference type="ChEBI" id="CHEBI:57925"/>
        <dbReference type="ChEBI" id="CHEBI:58297"/>
        <dbReference type="EC" id="1.11.1.27"/>
    </reaction>
</comment>
<dbReference type="EC" id="1.11.1.27" evidence="4"/>
<dbReference type="PANTHER" id="PTHR10430:SF16">
    <property type="entry name" value="PEROXIREDOXIN-5, MITOCHONDRIAL"/>
    <property type="match status" value="1"/>
</dbReference>
<dbReference type="InterPro" id="IPR013740">
    <property type="entry name" value="Redoxin"/>
</dbReference>
<gene>
    <name evidence="6" type="ORF">GL4_0758</name>
</gene>
<organism evidence="6 7">
    <name type="scientific">Methyloceanibacter caenitepidi</name>
    <dbReference type="NCBI Taxonomy" id="1384459"/>
    <lineage>
        <taxon>Bacteria</taxon>
        <taxon>Pseudomonadati</taxon>
        <taxon>Pseudomonadota</taxon>
        <taxon>Alphaproteobacteria</taxon>
        <taxon>Hyphomicrobiales</taxon>
        <taxon>Hyphomicrobiaceae</taxon>
        <taxon>Methyloceanibacter</taxon>
    </lineage>
</organism>
<evidence type="ECO:0000256" key="2">
    <source>
        <dbReference type="ARBA" id="ARBA00023002"/>
    </source>
</evidence>
<dbReference type="Proteomes" id="UP000031643">
    <property type="component" value="Chromosome"/>
</dbReference>
<dbReference type="STRING" id="1384459.GL4_0758"/>
<dbReference type="GO" id="GO:0045454">
    <property type="term" value="P:cell redox homeostasis"/>
    <property type="evidence" value="ECO:0007669"/>
    <property type="project" value="TreeGrafter"/>
</dbReference>
<evidence type="ECO:0000256" key="3">
    <source>
        <dbReference type="PIRSR" id="PIRSR637944-1"/>
    </source>
</evidence>
<comment type="function">
    <text evidence="4">Thiol-specific peroxidase that catalyzes the reduction of hydrogen peroxide and organic hydroperoxides to water and alcohols, respectively. Plays a role in cell protection against oxidative stress by detoxifying peroxides.</text>
</comment>
<evidence type="ECO:0000256" key="1">
    <source>
        <dbReference type="ARBA" id="ARBA00022559"/>
    </source>
</evidence>
<dbReference type="GO" id="GO:0005737">
    <property type="term" value="C:cytoplasm"/>
    <property type="evidence" value="ECO:0007669"/>
    <property type="project" value="TreeGrafter"/>
</dbReference>
<keyword evidence="1 4" id="KW-0575">Peroxidase</keyword>
<evidence type="ECO:0000259" key="5">
    <source>
        <dbReference type="PROSITE" id="PS51352"/>
    </source>
</evidence>
<dbReference type="OrthoDB" id="9800621at2"/>
<dbReference type="PROSITE" id="PS51352">
    <property type="entry name" value="THIOREDOXIN_2"/>
    <property type="match status" value="1"/>
</dbReference>
<feature type="active site" description="Cysteine sulfenic acid (-SOH) intermediate" evidence="3">
    <location>
        <position position="56"/>
    </location>
</feature>
<dbReference type="Pfam" id="PF08534">
    <property type="entry name" value="Redoxin"/>
    <property type="match status" value="1"/>
</dbReference>
<dbReference type="EMBL" id="AP014648">
    <property type="protein sequence ID" value="BAQ16221.1"/>
    <property type="molecule type" value="Genomic_DNA"/>
</dbReference>